<accession>A0A0D2D849</accession>
<feature type="compositionally biased region" description="Basic and acidic residues" evidence="6">
    <location>
        <begin position="384"/>
        <end position="394"/>
    </location>
</feature>
<dbReference type="PANTHER" id="PTHR46395">
    <property type="entry name" value="ADP-RIBOSYLATION FACTOR GTPASE-ACTIVATING PROTEIN 1"/>
    <property type="match status" value="1"/>
</dbReference>
<dbReference type="PRINTS" id="PR00405">
    <property type="entry name" value="REVINTRACTNG"/>
</dbReference>
<evidence type="ECO:0000256" key="4">
    <source>
        <dbReference type="ARBA" id="ARBA00022833"/>
    </source>
</evidence>
<feature type="domain" description="Arf-GAP" evidence="7">
    <location>
        <begin position="14"/>
        <end position="134"/>
    </location>
</feature>
<dbReference type="PROSITE" id="PS50115">
    <property type="entry name" value="ARFGAP"/>
    <property type="match status" value="1"/>
</dbReference>
<keyword evidence="3 5" id="KW-0863">Zinc-finger</keyword>
<evidence type="ECO:0000256" key="1">
    <source>
        <dbReference type="ARBA" id="ARBA00022468"/>
    </source>
</evidence>
<keyword evidence="9" id="KW-1185">Reference proteome</keyword>
<dbReference type="InterPro" id="IPR037278">
    <property type="entry name" value="ARFGAP/RecO"/>
</dbReference>
<protein>
    <recommendedName>
        <fullName evidence="7">Arf-GAP domain-containing protein</fullName>
    </recommendedName>
</protein>
<dbReference type="GO" id="GO:0030100">
    <property type="term" value="P:regulation of endocytosis"/>
    <property type="evidence" value="ECO:0007669"/>
    <property type="project" value="TreeGrafter"/>
</dbReference>
<evidence type="ECO:0000256" key="5">
    <source>
        <dbReference type="PROSITE-ProRule" id="PRU00288"/>
    </source>
</evidence>
<keyword evidence="2" id="KW-0479">Metal-binding</keyword>
<dbReference type="GO" id="GO:0008270">
    <property type="term" value="F:zinc ion binding"/>
    <property type="evidence" value="ECO:0007669"/>
    <property type="project" value="UniProtKB-KW"/>
</dbReference>
<dbReference type="FunFam" id="1.10.220.150:FF:000014">
    <property type="entry name" value="ADP-ribosylation factor GTPase-activating protein"/>
    <property type="match status" value="1"/>
</dbReference>
<dbReference type="STRING" id="215243.A0A0D2D849"/>
<feature type="compositionally biased region" description="Polar residues" evidence="6">
    <location>
        <begin position="165"/>
        <end position="181"/>
    </location>
</feature>
<feature type="region of interest" description="Disordered" evidence="6">
    <location>
        <begin position="326"/>
        <end position="394"/>
    </location>
</feature>
<feature type="region of interest" description="Disordered" evidence="6">
    <location>
        <begin position="145"/>
        <end position="253"/>
    </location>
</feature>
<dbReference type="Pfam" id="PF01412">
    <property type="entry name" value="ArfGap"/>
    <property type="match status" value="1"/>
</dbReference>
<evidence type="ECO:0000259" key="7">
    <source>
        <dbReference type="PROSITE" id="PS50115"/>
    </source>
</evidence>
<proteinExistence type="predicted"/>
<dbReference type="OrthoDB" id="983479at2759"/>
<dbReference type="InterPro" id="IPR001164">
    <property type="entry name" value="ArfGAP_dom"/>
</dbReference>
<dbReference type="GO" id="GO:0000139">
    <property type="term" value="C:Golgi membrane"/>
    <property type="evidence" value="ECO:0007669"/>
    <property type="project" value="TreeGrafter"/>
</dbReference>
<dbReference type="EMBL" id="KN847341">
    <property type="protein sequence ID" value="KIW38590.1"/>
    <property type="molecule type" value="Genomic_DNA"/>
</dbReference>
<dbReference type="Proteomes" id="UP000053342">
    <property type="component" value="Unassembled WGS sequence"/>
</dbReference>
<dbReference type="GO" id="GO:0032012">
    <property type="term" value="P:regulation of ARF protein signal transduction"/>
    <property type="evidence" value="ECO:0007669"/>
    <property type="project" value="TreeGrafter"/>
</dbReference>
<evidence type="ECO:0000256" key="2">
    <source>
        <dbReference type="ARBA" id="ARBA00022723"/>
    </source>
</evidence>
<sequence length="394" mass="41181">MASKAMWEVDPETRSKLAQISKKDGAGNDKCCDCGAPSPQWASPKFSTFICLQCAGTHRGLGVHVSFVRSVSMDAFKQAEILRMQYGGNKAWQDFFTKNSPIPFDECTIKERYDCEIGEEWKERLSAQVEEREFDKAAFLKERQAIKEKQASRSATPAGGVGSGARNSGANGQGQGDSRTASPAPGRGPGISAEQKAQNEAYFARMGEANASRPDSLPPSQGGKYGGFGSAPAEPQSSNGGGGMPSADDFSKDPVAALTKGFGWFSAAVGKQAKIVNDSYIQPTAKNLASSDIAAQARTAAMVAGKNIQTGAKGAAESFNKFVEGQDEKASAAAASRGVEPERKDFWDSFGMGGGGAGAGGGASKSSSSIGTSAMKKTPGSSQKSKDDGWGDDW</sequence>
<dbReference type="RefSeq" id="XP_016258806.1">
    <property type="nucleotide sequence ID" value="XM_016410999.1"/>
</dbReference>
<gene>
    <name evidence="8" type="ORF">PV06_09546</name>
</gene>
<dbReference type="PANTHER" id="PTHR46395:SF1">
    <property type="entry name" value="ADP-RIBOSYLATION FACTOR GTPASE-ACTIVATING PROTEIN 1"/>
    <property type="match status" value="1"/>
</dbReference>
<dbReference type="VEuPathDB" id="FungiDB:PV06_09546"/>
<dbReference type="AlphaFoldDB" id="A0A0D2D849"/>
<organism evidence="8 9">
    <name type="scientific">Exophiala oligosperma</name>
    <dbReference type="NCBI Taxonomy" id="215243"/>
    <lineage>
        <taxon>Eukaryota</taxon>
        <taxon>Fungi</taxon>
        <taxon>Dikarya</taxon>
        <taxon>Ascomycota</taxon>
        <taxon>Pezizomycotina</taxon>
        <taxon>Eurotiomycetes</taxon>
        <taxon>Chaetothyriomycetidae</taxon>
        <taxon>Chaetothyriales</taxon>
        <taxon>Herpotrichiellaceae</taxon>
        <taxon>Exophiala</taxon>
    </lineage>
</organism>
<evidence type="ECO:0000256" key="3">
    <source>
        <dbReference type="ARBA" id="ARBA00022771"/>
    </source>
</evidence>
<dbReference type="GO" id="GO:0005096">
    <property type="term" value="F:GTPase activator activity"/>
    <property type="evidence" value="ECO:0007669"/>
    <property type="project" value="UniProtKB-KW"/>
</dbReference>
<evidence type="ECO:0000313" key="8">
    <source>
        <dbReference type="EMBL" id="KIW38590.1"/>
    </source>
</evidence>
<evidence type="ECO:0000256" key="6">
    <source>
        <dbReference type="SAM" id="MobiDB-lite"/>
    </source>
</evidence>
<dbReference type="SMART" id="SM00105">
    <property type="entry name" value="ArfGap"/>
    <property type="match status" value="1"/>
</dbReference>
<evidence type="ECO:0000313" key="9">
    <source>
        <dbReference type="Proteomes" id="UP000053342"/>
    </source>
</evidence>
<dbReference type="InterPro" id="IPR038508">
    <property type="entry name" value="ArfGAP_dom_sf"/>
</dbReference>
<dbReference type="CDD" id="cd08830">
    <property type="entry name" value="ArfGap_ArfGap1"/>
    <property type="match status" value="1"/>
</dbReference>
<feature type="compositionally biased region" description="Gly residues" evidence="6">
    <location>
        <begin position="351"/>
        <end position="363"/>
    </location>
</feature>
<dbReference type="HOGENOM" id="CLU_044516_2_0_1"/>
<dbReference type="GeneID" id="27361620"/>
<reference evidence="8 9" key="1">
    <citation type="submission" date="2015-01" db="EMBL/GenBank/DDBJ databases">
        <title>The Genome Sequence of Exophiala oligosperma CBS72588.</title>
        <authorList>
            <consortium name="The Broad Institute Genomics Platform"/>
            <person name="Cuomo C."/>
            <person name="de Hoog S."/>
            <person name="Gorbushina A."/>
            <person name="Stielow B."/>
            <person name="Teixiera M."/>
            <person name="Abouelleil A."/>
            <person name="Chapman S.B."/>
            <person name="Priest M."/>
            <person name="Young S.K."/>
            <person name="Wortman J."/>
            <person name="Nusbaum C."/>
            <person name="Birren B."/>
        </authorList>
    </citation>
    <scope>NUCLEOTIDE SEQUENCE [LARGE SCALE GENOMIC DNA]</scope>
    <source>
        <strain evidence="8 9">CBS 72588</strain>
    </source>
</reference>
<feature type="compositionally biased region" description="Low complexity" evidence="6">
    <location>
        <begin position="364"/>
        <end position="374"/>
    </location>
</feature>
<dbReference type="Gene3D" id="1.10.220.150">
    <property type="entry name" value="Arf GTPase activating protein"/>
    <property type="match status" value="1"/>
</dbReference>
<keyword evidence="4" id="KW-0862">Zinc</keyword>
<dbReference type="SUPFAM" id="SSF57863">
    <property type="entry name" value="ArfGap/RecO-like zinc finger"/>
    <property type="match status" value="1"/>
</dbReference>
<name>A0A0D2D849_9EURO</name>
<keyword evidence="1" id="KW-0343">GTPase activation</keyword>